<keyword evidence="2" id="KW-1185">Reference proteome</keyword>
<feature type="non-terminal residue" evidence="1">
    <location>
        <position position="1"/>
    </location>
</feature>
<organism evidence="1 2">
    <name type="scientific">Friedmanniomyces endolithicus</name>
    <dbReference type="NCBI Taxonomy" id="329885"/>
    <lineage>
        <taxon>Eukaryota</taxon>
        <taxon>Fungi</taxon>
        <taxon>Dikarya</taxon>
        <taxon>Ascomycota</taxon>
        <taxon>Pezizomycotina</taxon>
        <taxon>Dothideomycetes</taxon>
        <taxon>Dothideomycetidae</taxon>
        <taxon>Mycosphaerellales</taxon>
        <taxon>Teratosphaeriaceae</taxon>
        <taxon>Friedmanniomyces</taxon>
    </lineage>
</organism>
<name>A0AAN6GWT4_9PEZI</name>
<dbReference type="EMBL" id="JAUJLE010002410">
    <property type="protein sequence ID" value="KAK0945278.1"/>
    <property type="molecule type" value="Genomic_DNA"/>
</dbReference>
<comment type="caution">
    <text evidence="1">The sequence shown here is derived from an EMBL/GenBank/DDBJ whole genome shotgun (WGS) entry which is preliminary data.</text>
</comment>
<evidence type="ECO:0000313" key="2">
    <source>
        <dbReference type="Proteomes" id="UP001175353"/>
    </source>
</evidence>
<dbReference type="Proteomes" id="UP001175353">
    <property type="component" value="Unassembled WGS sequence"/>
</dbReference>
<evidence type="ECO:0000313" key="1">
    <source>
        <dbReference type="EMBL" id="KAK0945278.1"/>
    </source>
</evidence>
<proteinExistence type="predicted"/>
<sequence length="61" mass="7577">YREPYQRYTNARIDVQDNVYDREYTRHTPATQIDVDTRIDTAERDFRDRTTPFTEEYRAER</sequence>
<reference evidence="1" key="1">
    <citation type="submission" date="2023-06" db="EMBL/GenBank/DDBJ databases">
        <title>Black Yeasts Isolated from many extreme environments.</title>
        <authorList>
            <person name="Coleine C."/>
            <person name="Stajich J.E."/>
            <person name="Selbmann L."/>
        </authorList>
    </citation>
    <scope>NUCLEOTIDE SEQUENCE</scope>
    <source>
        <strain evidence="1">CCFEE 5200</strain>
    </source>
</reference>
<protein>
    <submittedName>
        <fullName evidence="1">Uncharacterized protein</fullName>
    </submittedName>
</protein>
<feature type="non-terminal residue" evidence="1">
    <location>
        <position position="61"/>
    </location>
</feature>
<accession>A0AAN6GWT4</accession>
<gene>
    <name evidence="1" type="ORF">LTR91_027160</name>
</gene>
<dbReference type="AlphaFoldDB" id="A0AAN6GWT4"/>